<gene>
    <name evidence="2" type="ORF">NUU61_006528</name>
</gene>
<feature type="compositionally biased region" description="Polar residues" evidence="1">
    <location>
        <begin position="70"/>
        <end position="80"/>
    </location>
</feature>
<dbReference type="Proteomes" id="UP001141434">
    <property type="component" value="Unassembled WGS sequence"/>
</dbReference>
<feature type="compositionally biased region" description="Basic and acidic residues" evidence="1">
    <location>
        <begin position="81"/>
        <end position="93"/>
    </location>
</feature>
<dbReference type="RefSeq" id="XP_056509856.1">
    <property type="nucleotide sequence ID" value="XM_056657056.1"/>
</dbReference>
<feature type="compositionally biased region" description="Basic and acidic residues" evidence="1">
    <location>
        <begin position="59"/>
        <end position="69"/>
    </location>
</feature>
<proteinExistence type="predicted"/>
<keyword evidence="3" id="KW-1185">Reference proteome</keyword>
<dbReference type="OrthoDB" id="4343031at2759"/>
<accession>A0A9W9F101</accession>
<feature type="region of interest" description="Disordered" evidence="1">
    <location>
        <begin position="44"/>
        <end position="111"/>
    </location>
</feature>
<protein>
    <submittedName>
        <fullName evidence="2">Uncharacterized protein</fullName>
    </submittedName>
</protein>
<sequence>MFFIPISRQAFRPSAIQINRLARVTYHGKAESNVKPEDEFFLNTTFPDDFEASPLKPEVLQKDQDRQDSTKSTTQTASTDNKIRDSKPHENKGENMQGPDDAEREPNLDEM</sequence>
<evidence type="ECO:0000256" key="1">
    <source>
        <dbReference type="SAM" id="MobiDB-lite"/>
    </source>
</evidence>
<comment type="caution">
    <text evidence="2">The sequence shown here is derived from an EMBL/GenBank/DDBJ whole genome shotgun (WGS) entry which is preliminary data.</text>
</comment>
<evidence type="ECO:0000313" key="3">
    <source>
        <dbReference type="Proteomes" id="UP001141434"/>
    </source>
</evidence>
<organism evidence="2 3">
    <name type="scientific">Penicillium alfredii</name>
    <dbReference type="NCBI Taxonomy" id="1506179"/>
    <lineage>
        <taxon>Eukaryota</taxon>
        <taxon>Fungi</taxon>
        <taxon>Dikarya</taxon>
        <taxon>Ascomycota</taxon>
        <taxon>Pezizomycotina</taxon>
        <taxon>Eurotiomycetes</taxon>
        <taxon>Eurotiomycetidae</taxon>
        <taxon>Eurotiales</taxon>
        <taxon>Aspergillaceae</taxon>
        <taxon>Penicillium</taxon>
    </lineage>
</organism>
<dbReference type="EMBL" id="JAPMSZ010000009">
    <property type="protein sequence ID" value="KAJ5091658.1"/>
    <property type="molecule type" value="Genomic_DNA"/>
</dbReference>
<reference evidence="2" key="1">
    <citation type="submission" date="2022-11" db="EMBL/GenBank/DDBJ databases">
        <authorList>
            <person name="Petersen C."/>
        </authorList>
    </citation>
    <scope>NUCLEOTIDE SEQUENCE</scope>
    <source>
        <strain evidence="2">IBT 34128</strain>
    </source>
</reference>
<evidence type="ECO:0000313" key="2">
    <source>
        <dbReference type="EMBL" id="KAJ5091658.1"/>
    </source>
</evidence>
<name>A0A9W9F101_9EURO</name>
<reference evidence="2" key="2">
    <citation type="journal article" date="2023" name="IMA Fungus">
        <title>Comparative genomic study of the Penicillium genus elucidates a diverse pangenome and 15 lateral gene transfer events.</title>
        <authorList>
            <person name="Petersen C."/>
            <person name="Sorensen T."/>
            <person name="Nielsen M.R."/>
            <person name="Sondergaard T.E."/>
            <person name="Sorensen J.L."/>
            <person name="Fitzpatrick D.A."/>
            <person name="Frisvad J.C."/>
            <person name="Nielsen K.L."/>
        </authorList>
    </citation>
    <scope>NUCLEOTIDE SEQUENCE</scope>
    <source>
        <strain evidence="2">IBT 34128</strain>
    </source>
</reference>
<dbReference type="AlphaFoldDB" id="A0A9W9F101"/>
<dbReference type="GeneID" id="81396225"/>